<keyword evidence="2" id="KW-1003">Cell membrane</keyword>
<accession>N1V7V1</accession>
<feature type="transmembrane region" description="Helical" evidence="7">
    <location>
        <begin position="72"/>
        <end position="97"/>
    </location>
</feature>
<feature type="domain" description="Copper resistance protein D" evidence="8">
    <location>
        <begin position="219"/>
        <end position="316"/>
    </location>
</feature>
<dbReference type="InterPro" id="IPR008457">
    <property type="entry name" value="Cu-R_CopD_dom"/>
</dbReference>
<feature type="transmembrane region" description="Helical" evidence="7">
    <location>
        <begin position="32"/>
        <end position="51"/>
    </location>
</feature>
<feature type="transmembrane region" description="Helical" evidence="7">
    <location>
        <begin position="424"/>
        <end position="449"/>
    </location>
</feature>
<dbReference type="Proteomes" id="UP000010729">
    <property type="component" value="Unassembled WGS sequence"/>
</dbReference>
<feature type="transmembrane region" description="Helical" evidence="7">
    <location>
        <begin position="117"/>
        <end position="143"/>
    </location>
</feature>
<gene>
    <name evidence="9" type="ORF">D477_000869</name>
</gene>
<feature type="transmembrane region" description="Helical" evidence="7">
    <location>
        <begin position="470"/>
        <end position="492"/>
    </location>
</feature>
<evidence type="ECO:0000256" key="2">
    <source>
        <dbReference type="ARBA" id="ARBA00022475"/>
    </source>
</evidence>
<feature type="transmembrane region" description="Helical" evidence="7">
    <location>
        <begin position="512"/>
        <end position="531"/>
    </location>
</feature>
<organism evidence="9 10">
    <name type="scientific">Arthrobacter crystallopoietes BAB-32</name>
    <dbReference type="NCBI Taxonomy" id="1246476"/>
    <lineage>
        <taxon>Bacteria</taxon>
        <taxon>Bacillati</taxon>
        <taxon>Actinomycetota</taxon>
        <taxon>Actinomycetes</taxon>
        <taxon>Micrococcales</taxon>
        <taxon>Micrococcaceae</taxon>
        <taxon>Crystallibacter</taxon>
    </lineage>
</organism>
<dbReference type="InterPro" id="IPR019108">
    <property type="entry name" value="Caa3_assmbl_CtaG-rel"/>
</dbReference>
<name>N1V7V1_9MICC</name>
<dbReference type="GO" id="GO:0006825">
    <property type="term" value="P:copper ion transport"/>
    <property type="evidence" value="ECO:0007669"/>
    <property type="project" value="InterPro"/>
</dbReference>
<evidence type="ECO:0000313" key="9">
    <source>
        <dbReference type="EMBL" id="EMY36089.1"/>
    </source>
</evidence>
<keyword evidence="10" id="KW-1185">Reference proteome</keyword>
<proteinExistence type="predicted"/>
<evidence type="ECO:0000256" key="4">
    <source>
        <dbReference type="ARBA" id="ARBA00022989"/>
    </source>
</evidence>
<feature type="transmembrane region" description="Helical" evidence="7">
    <location>
        <begin position="150"/>
        <end position="171"/>
    </location>
</feature>
<evidence type="ECO:0000256" key="6">
    <source>
        <dbReference type="SAM" id="MobiDB-lite"/>
    </source>
</evidence>
<feature type="transmembrane region" description="Helical" evidence="7">
    <location>
        <begin position="257"/>
        <end position="277"/>
    </location>
</feature>
<feature type="transmembrane region" description="Helical" evidence="7">
    <location>
        <begin position="543"/>
        <end position="570"/>
    </location>
</feature>
<feature type="region of interest" description="Disordered" evidence="6">
    <location>
        <begin position="649"/>
        <end position="685"/>
    </location>
</feature>
<dbReference type="InterPro" id="IPR032694">
    <property type="entry name" value="CopC/D"/>
</dbReference>
<reference evidence="9 10" key="1">
    <citation type="journal article" date="2013" name="Genome Announc.">
        <title>Draft Genome Sequence of Arthrobacter crystallopoietes Strain BAB-32, Revealing Genes for Bioremediation.</title>
        <authorList>
            <person name="Joshi M.N."/>
            <person name="Pandit A.S."/>
            <person name="Sharma A."/>
            <person name="Pandya R.V."/>
            <person name="Desai S.M."/>
            <person name="Saxena A.K."/>
            <person name="Bagatharia S.B."/>
        </authorList>
    </citation>
    <scope>NUCLEOTIDE SEQUENCE [LARGE SCALE GENOMIC DNA]</scope>
    <source>
        <strain evidence="9 10">BAB-32</strain>
    </source>
</reference>
<keyword evidence="3 7" id="KW-0812">Transmembrane</keyword>
<feature type="transmembrane region" description="Helical" evidence="7">
    <location>
        <begin position="224"/>
        <end position="245"/>
    </location>
</feature>
<comment type="caution">
    <text evidence="9">The sequence shown here is derived from an EMBL/GenBank/DDBJ whole genome shotgun (WGS) entry which is preliminary data.</text>
</comment>
<keyword evidence="5 7" id="KW-0472">Membrane</keyword>
<feature type="transmembrane region" description="Helical" evidence="7">
    <location>
        <begin position="590"/>
        <end position="612"/>
    </location>
</feature>
<dbReference type="Pfam" id="PF05425">
    <property type="entry name" value="CopD"/>
    <property type="match status" value="1"/>
</dbReference>
<evidence type="ECO:0000256" key="7">
    <source>
        <dbReference type="SAM" id="Phobius"/>
    </source>
</evidence>
<comment type="subcellular location">
    <subcellularLocation>
        <location evidence="1">Cell membrane</location>
        <topology evidence="1">Multi-pass membrane protein</topology>
    </subcellularLocation>
</comment>
<feature type="transmembrane region" description="Helical" evidence="7">
    <location>
        <begin position="298"/>
        <end position="317"/>
    </location>
</feature>
<feature type="transmembrane region" description="Helical" evidence="7">
    <location>
        <begin position="359"/>
        <end position="379"/>
    </location>
</feature>
<evidence type="ECO:0000313" key="10">
    <source>
        <dbReference type="Proteomes" id="UP000010729"/>
    </source>
</evidence>
<dbReference type="GO" id="GO:0005886">
    <property type="term" value="C:plasma membrane"/>
    <property type="evidence" value="ECO:0007669"/>
    <property type="project" value="UniProtKB-SubCell"/>
</dbReference>
<evidence type="ECO:0000259" key="8">
    <source>
        <dbReference type="Pfam" id="PF05425"/>
    </source>
</evidence>
<sequence length="685" mass="73305">MGALIFSGAAATRQLSDPGALTRWGLPAVKAIHNLSIAALIGALVFAVGILPKRLRPSRKADRDDDGAEHPAFTRAMAVASVAGIVWTLSAVSVLVLTFSDVSGMALNGSESFTSALVGFMTGIGTGQAWLTITTVAAITATLTFGVRSLSALGFTLALATVGGLLPMALIGHSAGGDDHYGAVNSIGLHLLGVCLWVGGLIALAFVSRTLGNKETVAAVLQRYSALALVSFCLVFFSGLINASIRITSLAQVASDYGALVVVKALATLLLGAIGFMHRQWVIPQLATKSAARVLWQLIAVELLIMGAVSGVAVALARTAPPTPEELPTDASPARILTGYELPPELTGSAWVTQWRFDWLWVAFALIAGIAYLIGMARVRRRGDKWPLVRGISWIVGLLALTYVTSGAPAIYGMVLFSAHMLDHMALTMIVPLFLVLGSPVTLALKALPPRRDGSRGLREWILWLVHSKYSAVITHPLFAAANFAGSIIIFYYTPLFRFALDEHIGHELMNIHFLLTGYLFILTMIGQDPLPRRAPYPMRLVLLFATMAFHAFFGVALTSSTSLIQASWFGSMGRDWGASAMEDQQLGGAIMWGVGEIPTLAVAIGVALMWSRSDARETKRKDRAADRNNDADLAAYNDMFAKLAERDARLERSMSQQAPARTQDRAPARSVDQAPADSSRNQGD</sequence>
<dbReference type="AlphaFoldDB" id="N1V7V1"/>
<protein>
    <submittedName>
        <fullName evidence="9">Membrane protein</fullName>
    </submittedName>
</protein>
<evidence type="ECO:0000256" key="1">
    <source>
        <dbReference type="ARBA" id="ARBA00004651"/>
    </source>
</evidence>
<dbReference type="EMBL" id="ANPE02000034">
    <property type="protein sequence ID" value="EMY36089.1"/>
    <property type="molecule type" value="Genomic_DNA"/>
</dbReference>
<dbReference type="PANTHER" id="PTHR34820">
    <property type="entry name" value="INNER MEMBRANE PROTEIN YEBZ"/>
    <property type="match status" value="1"/>
</dbReference>
<evidence type="ECO:0000256" key="3">
    <source>
        <dbReference type="ARBA" id="ARBA00022692"/>
    </source>
</evidence>
<evidence type="ECO:0000256" key="5">
    <source>
        <dbReference type="ARBA" id="ARBA00023136"/>
    </source>
</evidence>
<dbReference type="Pfam" id="PF09678">
    <property type="entry name" value="Caa3_CtaG"/>
    <property type="match status" value="1"/>
</dbReference>
<keyword evidence="4 7" id="KW-1133">Transmembrane helix</keyword>
<dbReference type="PANTHER" id="PTHR34820:SF4">
    <property type="entry name" value="INNER MEMBRANE PROTEIN YEBZ"/>
    <property type="match status" value="1"/>
</dbReference>
<feature type="transmembrane region" description="Helical" evidence="7">
    <location>
        <begin position="391"/>
        <end position="412"/>
    </location>
</feature>
<feature type="transmembrane region" description="Helical" evidence="7">
    <location>
        <begin position="191"/>
        <end position="212"/>
    </location>
</feature>